<proteinExistence type="predicted"/>
<dbReference type="EMBL" id="JBEDUW010000006">
    <property type="protein sequence ID" value="KAK9921852.1"/>
    <property type="molecule type" value="Genomic_DNA"/>
</dbReference>
<evidence type="ECO:0000313" key="2">
    <source>
        <dbReference type="EMBL" id="KAK9921852.1"/>
    </source>
</evidence>
<protein>
    <recommendedName>
        <fullName evidence="4">Secreted protein</fullName>
    </recommendedName>
</protein>
<feature type="chain" id="PRO_5043576103" description="Secreted protein" evidence="1">
    <location>
        <begin position="19"/>
        <end position="66"/>
    </location>
</feature>
<comment type="caution">
    <text evidence="2">The sequence shown here is derived from an EMBL/GenBank/DDBJ whole genome shotgun (WGS) entry which is preliminary data.</text>
</comment>
<sequence length="66" mass="7643">MLQLLFAVAFSAVPLTLYVPPIRSLSLFVETIEDVVRQSLIYALSAYPRIRFLCSRVFNSFLRFSR</sequence>
<gene>
    <name evidence="2" type="ORF">M0R45_030348</name>
</gene>
<dbReference type="AlphaFoldDB" id="A0AAW1WBL0"/>
<feature type="signal peptide" evidence="1">
    <location>
        <begin position="1"/>
        <end position="18"/>
    </location>
</feature>
<keyword evidence="3" id="KW-1185">Reference proteome</keyword>
<keyword evidence="1" id="KW-0732">Signal</keyword>
<evidence type="ECO:0000313" key="3">
    <source>
        <dbReference type="Proteomes" id="UP001457282"/>
    </source>
</evidence>
<organism evidence="2 3">
    <name type="scientific">Rubus argutus</name>
    <name type="common">Southern blackberry</name>
    <dbReference type="NCBI Taxonomy" id="59490"/>
    <lineage>
        <taxon>Eukaryota</taxon>
        <taxon>Viridiplantae</taxon>
        <taxon>Streptophyta</taxon>
        <taxon>Embryophyta</taxon>
        <taxon>Tracheophyta</taxon>
        <taxon>Spermatophyta</taxon>
        <taxon>Magnoliopsida</taxon>
        <taxon>eudicotyledons</taxon>
        <taxon>Gunneridae</taxon>
        <taxon>Pentapetalae</taxon>
        <taxon>rosids</taxon>
        <taxon>fabids</taxon>
        <taxon>Rosales</taxon>
        <taxon>Rosaceae</taxon>
        <taxon>Rosoideae</taxon>
        <taxon>Rosoideae incertae sedis</taxon>
        <taxon>Rubus</taxon>
    </lineage>
</organism>
<reference evidence="2 3" key="1">
    <citation type="journal article" date="2023" name="G3 (Bethesda)">
        <title>A chromosome-length genome assembly and annotation of blackberry (Rubus argutus, cv. 'Hillquist').</title>
        <authorList>
            <person name="Bruna T."/>
            <person name="Aryal R."/>
            <person name="Dudchenko O."/>
            <person name="Sargent D.J."/>
            <person name="Mead D."/>
            <person name="Buti M."/>
            <person name="Cavallini A."/>
            <person name="Hytonen T."/>
            <person name="Andres J."/>
            <person name="Pham M."/>
            <person name="Weisz D."/>
            <person name="Mascagni F."/>
            <person name="Usai G."/>
            <person name="Natali L."/>
            <person name="Bassil N."/>
            <person name="Fernandez G.E."/>
            <person name="Lomsadze A."/>
            <person name="Armour M."/>
            <person name="Olukolu B."/>
            <person name="Poorten T."/>
            <person name="Britton C."/>
            <person name="Davik J."/>
            <person name="Ashrafi H."/>
            <person name="Aiden E.L."/>
            <person name="Borodovsky M."/>
            <person name="Worthington M."/>
        </authorList>
    </citation>
    <scope>NUCLEOTIDE SEQUENCE [LARGE SCALE GENOMIC DNA]</scope>
    <source>
        <strain evidence="2">PI 553951</strain>
    </source>
</reference>
<evidence type="ECO:0000256" key="1">
    <source>
        <dbReference type="SAM" id="SignalP"/>
    </source>
</evidence>
<dbReference type="Proteomes" id="UP001457282">
    <property type="component" value="Unassembled WGS sequence"/>
</dbReference>
<name>A0AAW1WBL0_RUBAR</name>
<evidence type="ECO:0008006" key="4">
    <source>
        <dbReference type="Google" id="ProtNLM"/>
    </source>
</evidence>
<accession>A0AAW1WBL0</accession>
<dbReference type="PANTHER" id="PTHR36616">
    <property type="entry name" value="BNAC07G32700D PROTEIN"/>
    <property type="match status" value="1"/>
</dbReference>
<dbReference type="PANTHER" id="PTHR36616:SF5">
    <property type="entry name" value="DIS3-EXONUCLEASE-LIKE PROTEIN"/>
    <property type="match status" value="1"/>
</dbReference>